<proteinExistence type="predicted"/>
<feature type="signal peptide" evidence="5">
    <location>
        <begin position="1"/>
        <end position="19"/>
    </location>
</feature>
<comment type="subcellular location">
    <subcellularLocation>
        <location evidence="1">Cell outer membrane</location>
    </subcellularLocation>
</comment>
<feature type="chain" id="PRO_5032474715" evidence="5">
    <location>
        <begin position="20"/>
        <end position="539"/>
    </location>
</feature>
<dbReference type="SUPFAM" id="SSF103088">
    <property type="entry name" value="OmpA-like"/>
    <property type="match status" value="1"/>
</dbReference>
<evidence type="ECO:0000313" key="8">
    <source>
        <dbReference type="Proteomes" id="UP000559010"/>
    </source>
</evidence>
<dbReference type="SUPFAM" id="SSF82171">
    <property type="entry name" value="DPP6 N-terminal domain-like"/>
    <property type="match status" value="1"/>
</dbReference>
<dbReference type="PANTHER" id="PTHR30329">
    <property type="entry name" value="STATOR ELEMENT OF FLAGELLAR MOTOR COMPLEX"/>
    <property type="match status" value="1"/>
</dbReference>
<evidence type="ECO:0000256" key="1">
    <source>
        <dbReference type="ARBA" id="ARBA00004442"/>
    </source>
</evidence>
<dbReference type="InterPro" id="IPR036737">
    <property type="entry name" value="OmpA-like_sf"/>
</dbReference>
<reference evidence="7 8" key="1">
    <citation type="submission" date="2020-04" db="EMBL/GenBank/DDBJ databases">
        <title>Flammeovirgaceae bacterium KN852 isolated from deep sea.</title>
        <authorList>
            <person name="Zhang D.-C."/>
        </authorList>
    </citation>
    <scope>NUCLEOTIDE SEQUENCE [LARGE SCALE GENOMIC DNA]</scope>
    <source>
        <strain evidence="7 8">KN852</strain>
    </source>
</reference>
<dbReference type="PANTHER" id="PTHR30329:SF21">
    <property type="entry name" value="LIPOPROTEIN YIAD-RELATED"/>
    <property type="match status" value="1"/>
</dbReference>
<evidence type="ECO:0000256" key="2">
    <source>
        <dbReference type="ARBA" id="ARBA00023136"/>
    </source>
</evidence>
<dbReference type="EMBL" id="JABBNU010000004">
    <property type="protein sequence ID" value="NMM48386.1"/>
    <property type="molecule type" value="Genomic_DNA"/>
</dbReference>
<name>A0A848IXL6_9BACT</name>
<dbReference type="InterPro" id="IPR006664">
    <property type="entry name" value="OMP_bac"/>
</dbReference>
<dbReference type="Proteomes" id="UP000559010">
    <property type="component" value="Unassembled WGS sequence"/>
</dbReference>
<protein>
    <submittedName>
        <fullName evidence="7">OmpA family protein</fullName>
    </submittedName>
</protein>
<dbReference type="RefSeq" id="WP_169680072.1">
    <property type="nucleotide sequence ID" value="NZ_JABBNU010000004.1"/>
</dbReference>
<dbReference type="AlphaFoldDB" id="A0A848IXL6"/>
<keyword evidence="8" id="KW-1185">Reference proteome</keyword>
<dbReference type="InterPro" id="IPR050330">
    <property type="entry name" value="Bact_OuterMem_StrucFunc"/>
</dbReference>
<comment type="caution">
    <text evidence="7">The sequence shown here is derived from an EMBL/GenBank/DDBJ whole genome shotgun (WGS) entry which is preliminary data.</text>
</comment>
<gene>
    <name evidence="7" type="ORF">HH304_08250</name>
</gene>
<dbReference type="InterPro" id="IPR011659">
    <property type="entry name" value="WD40"/>
</dbReference>
<evidence type="ECO:0000256" key="3">
    <source>
        <dbReference type="ARBA" id="ARBA00023237"/>
    </source>
</evidence>
<keyword evidence="2 4" id="KW-0472">Membrane</keyword>
<dbReference type="Pfam" id="PF00691">
    <property type="entry name" value="OmpA"/>
    <property type="match status" value="1"/>
</dbReference>
<dbReference type="InterPro" id="IPR006665">
    <property type="entry name" value="OmpA-like"/>
</dbReference>
<accession>A0A848IXL6</accession>
<feature type="domain" description="OmpA-like" evidence="6">
    <location>
        <begin position="425"/>
        <end position="539"/>
    </location>
</feature>
<dbReference type="GO" id="GO:0009279">
    <property type="term" value="C:cell outer membrane"/>
    <property type="evidence" value="ECO:0007669"/>
    <property type="project" value="UniProtKB-SubCell"/>
</dbReference>
<keyword evidence="5" id="KW-0732">Signal</keyword>
<dbReference type="Pfam" id="PF07676">
    <property type="entry name" value="PD40"/>
    <property type="match status" value="2"/>
</dbReference>
<dbReference type="PROSITE" id="PS51123">
    <property type="entry name" value="OMPA_2"/>
    <property type="match status" value="1"/>
</dbReference>
<evidence type="ECO:0000256" key="5">
    <source>
        <dbReference type="SAM" id="SignalP"/>
    </source>
</evidence>
<evidence type="ECO:0000256" key="4">
    <source>
        <dbReference type="PROSITE-ProRule" id="PRU00473"/>
    </source>
</evidence>
<evidence type="ECO:0000259" key="6">
    <source>
        <dbReference type="PROSITE" id="PS51123"/>
    </source>
</evidence>
<organism evidence="7 8">
    <name type="scientific">Marinigracilibium pacificum</name>
    <dbReference type="NCBI Taxonomy" id="2729599"/>
    <lineage>
        <taxon>Bacteria</taxon>
        <taxon>Pseudomonadati</taxon>
        <taxon>Bacteroidota</taxon>
        <taxon>Cytophagia</taxon>
        <taxon>Cytophagales</taxon>
        <taxon>Flammeovirgaceae</taxon>
        <taxon>Marinigracilibium</taxon>
    </lineage>
</organism>
<evidence type="ECO:0000313" key="7">
    <source>
        <dbReference type="EMBL" id="NMM48386.1"/>
    </source>
</evidence>
<sequence length="539" mass="60434">MANKLSIILLIFYSFSCFSQDFGGEQKSLGGIINSKEDESTPVVSPDGNSLFFTRSHHPGNFGGKADKGDIWISKKGSDGKWSTPMNFGQPFNDNRKNSILGFSSDGSIMYLYGLYSEDNSTPKTQGLSFSIYRNGTWSFPQKLDIKYFRNYSENQDIFVSKDGTIMILSLQSFDTRGAEDLYVSFLNIDGSWSEPKNLGATINTKYQEVTPYLYKDNKSLYFSSNGHEGLGSKDIYVAKRLDDSWTNWTQPKNLGSGINTSGMEKSLFFDPSGEFVYLISTHNSDGYGDIKKVDVKPEDILPQDTVEVVTRQVIAQVIKKDSAIIHRVVENKFISFNGALRNKKDKTLVGSAVVNIALPKDKQVIKKLETNSGYFDISLPDEYEDQRVLVRVVSPGFMPEEKAIYLNADSLKDQINIMLNPLEVGSTIQLDNVLFQRGTSTMLTGSYDQLDLVVQMLKENPNMKIKLSGHTDNRGNPKLNLKLSEERVDRVIEYLAEKGIQKSRMNGKGYGGSQPIASNATEATRRLNRRVEFTIIKN</sequence>
<dbReference type="PRINTS" id="PR01021">
    <property type="entry name" value="OMPADOMAIN"/>
</dbReference>
<dbReference type="CDD" id="cd07185">
    <property type="entry name" value="OmpA_C-like"/>
    <property type="match status" value="1"/>
</dbReference>
<keyword evidence="3" id="KW-0998">Cell outer membrane</keyword>
<dbReference type="Gene3D" id="3.30.1330.60">
    <property type="entry name" value="OmpA-like domain"/>
    <property type="match status" value="1"/>
</dbReference>